<feature type="transmembrane region" description="Helical" evidence="2">
    <location>
        <begin position="280"/>
        <end position="300"/>
    </location>
</feature>
<accession>A0A0L7RE72</accession>
<keyword evidence="5" id="KW-1185">Reference proteome</keyword>
<keyword evidence="2" id="KW-1133">Transmembrane helix</keyword>
<dbReference type="Pfam" id="PF10223">
    <property type="entry name" value="Menorin_N"/>
    <property type="match status" value="1"/>
</dbReference>
<dbReference type="PANTHER" id="PTHR21184:SF6">
    <property type="entry name" value="CONSERVED PLASMA MEMBRANE PROTEIN"/>
    <property type="match status" value="1"/>
</dbReference>
<proteinExistence type="inferred from homology"/>
<gene>
    <name evidence="4" type="ORF">WH47_09583</name>
</gene>
<evidence type="ECO:0000256" key="1">
    <source>
        <dbReference type="ARBA" id="ARBA00044953"/>
    </source>
</evidence>
<reference evidence="4 5" key="1">
    <citation type="submission" date="2015-07" db="EMBL/GenBank/DDBJ databases">
        <title>The genome of Habropoda laboriosa.</title>
        <authorList>
            <person name="Pan H."/>
            <person name="Kapheim K."/>
        </authorList>
    </citation>
    <scope>NUCLEOTIDE SEQUENCE [LARGE SCALE GENOMIC DNA]</scope>
    <source>
        <strain evidence="4">0110345459</strain>
    </source>
</reference>
<dbReference type="OrthoDB" id="413402at2759"/>
<organism evidence="4 5">
    <name type="scientific">Habropoda laboriosa</name>
    <dbReference type="NCBI Taxonomy" id="597456"/>
    <lineage>
        <taxon>Eukaryota</taxon>
        <taxon>Metazoa</taxon>
        <taxon>Ecdysozoa</taxon>
        <taxon>Arthropoda</taxon>
        <taxon>Hexapoda</taxon>
        <taxon>Insecta</taxon>
        <taxon>Pterygota</taxon>
        <taxon>Neoptera</taxon>
        <taxon>Endopterygota</taxon>
        <taxon>Hymenoptera</taxon>
        <taxon>Apocrita</taxon>
        <taxon>Aculeata</taxon>
        <taxon>Apoidea</taxon>
        <taxon>Anthophila</taxon>
        <taxon>Apidae</taxon>
        <taxon>Habropoda</taxon>
    </lineage>
</organism>
<dbReference type="EMBL" id="KQ414613">
    <property type="protein sequence ID" value="KOC69026.1"/>
    <property type="molecule type" value="Genomic_DNA"/>
</dbReference>
<evidence type="ECO:0000313" key="5">
    <source>
        <dbReference type="Proteomes" id="UP000053825"/>
    </source>
</evidence>
<evidence type="ECO:0000313" key="4">
    <source>
        <dbReference type="EMBL" id="KOC69026.1"/>
    </source>
</evidence>
<feature type="domain" description="Menorin-like" evidence="3">
    <location>
        <begin position="19"/>
        <end position="268"/>
    </location>
</feature>
<dbReference type="AlphaFoldDB" id="A0A0L7RE72"/>
<keyword evidence="2" id="KW-0472">Membrane</keyword>
<name>A0A0L7RE72_9HYME</name>
<keyword evidence="2" id="KW-0812">Transmembrane</keyword>
<sequence length="301" mass="32318">MCANVTTDPSNYFSNINGNLTKIVWAHAVNSKAELSKALASDSVMMLEADVVLGKWNSSENQNVNETIPVMAHPPATESDLSLEKFVSGVNEKNATKGVKLDFKSIEAFNASKSILDKLLHDLKFPVFLNADILAGPVNATATPVDAKAFLALAKPYRNCTVSVGWTTRYGTKDNVTEGGYTEEQIKKMIDTLKEQNVTQPITYPVRAGLAANDISVIKSLMEKSSDMKNVTLTVWSSEGDKVDAAKLSTLIKDIGVTKVYVDVPEDLMKSLQLSGSSSGVSVASITLVASLVAVLLSTIL</sequence>
<evidence type="ECO:0000256" key="2">
    <source>
        <dbReference type="SAM" id="Phobius"/>
    </source>
</evidence>
<protein>
    <submittedName>
        <fullName evidence="4">Protein FAM151B</fullName>
    </submittedName>
</protein>
<dbReference type="Proteomes" id="UP000053825">
    <property type="component" value="Unassembled WGS sequence"/>
</dbReference>
<dbReference type="PANTHER" id="PTHR21184">
    <property type="entry name" value="MENORIN (DENDRITIC BRANCHING PROTEIN)"/>
    <property type="match status" value="1"/>
</dbReference>
<comment type="similarity">
    <text evidence="1">Belongs to the menorin family.</text>
</comment>
<dbReference type="InterPro" id="IPR019356">
    <property type="entry name" value="Menorin_dom"/>
</dbReference>
<evidence type="ECO:0000259" key="3">
    <source>
        <dbReference type="Pfam" id="PF10223"/>
    </source>
</evidence>
<dbReference type="GO" id="GO:0005615">
    <property type="term" value="C:extracellular space"/>
    <property type="evidence" value="ECO:0007669"/>
    <property type="project" value="TreeGrafter"/>
</dbReference>
<dbReference type="STRING" id="597456.A0A0L7RE72"/>